<evidence type="ECO:0000313" key="3">
    <source>
        <dbReference type="EMBL" id="MBL4927206.1"/>
    </source>
</evidence>
<protein>
    <submittedName>
        <fullName evidence="3">LytTR family transcriptional regulator</fullName>
    </submittedName>
</protein>
<dbReference type="Proteomes" id="UP000619033">
    <property type="component" value="Unassembled WGS sequence"/>
</dbReference>
<dbReference type="GO" id="GO:0003677">
    <property type="term" value="F:DNA binding"/>
    <property type="evidence" value="ECO:0007669"/>
    <property type="project" value="InterPro"/>
</dbReference>
<keyword evidence="1" id="KW-0812">Transmembrane</keyword>
<keyword evidence="1" id="KW-0472">Membrane</keyword>
<accession>A0A8J7MNS2</accession>
<keyword evidence="4" id="KW-1185">Reference proteome</keyword>
<reference evidence="3" key="1">
    <citation type="submission" date="2021-01" db="EMBL/GenBank/DDBJ databases">
        <title>Genome seq and assembly of Tabrizicola sp. KVB23.</title>
        <authorList>
            <person name="Chhetri G."/>
        </authorList>
    </citation>
    <scope>NUCLEOTIDE SEQUENCE</scope>
    <source>
        <strain evidence="3">KVB23</strain>
    </source>
</reference>
<gene>
    <name evidence="3" type="ORF">JI744_03715</name>
</gene>
<proteinExistence type="predicted"/>
<feature type="transmembrane region" description="Helical" evidence="1">
    <location>
        <begin position="46"/>
        <end position="67"/>
    </location>
</feature>
<dbReference type="InterPro" id="IPR007492">
    <property type="entry name" value="LytTR_DNA-bd_dom"/>
</dbReference>
<comment type="caution">
    <text evidence="3">The sequence shown here is derived from an EMBL/GenBank/DDBJ whole genome shotgun (WGS) entry which is preliminary data.</text>
</comment>
<feature type="domain" description="HTH LytTR-type" evidence="2">
    <location>
        <begin position="169"/>
        <end position="257"/>
    </location>
</feature>
<dbReference type="RefSeq" id="WP_202658359.1">
    <property type="nucleotide sequence ID" value="NZ_JAESVP010000002.1"/>
</dbReference>
<feature type="transmembrane region" description="Helical" evidence="1">
    <location>
        <begin position="18"/>
        <end position="40"/>
    </location>
</feature>
<feature type="transmembrane region" description="Helical" evidence="1">
    <location>
        <begin position="111"/>
        <end position="130"/>
    </location>
</feature>
<feature type="transmembrane region" description="Helical" evidence="1">
    <location>
        <begin position="79"/>
        <end position="99"/>
    </location>
</feature>
<evidence type="ECO:0000256" key="1">
    <source>
        <dbReference type="SAM" id="Phobius"/>
    </source>
</evidence>
<evidence type="ECO:0000313" key="4">
    <source>
        <dbReference type="Proteomes" id="UP000619033"/>
    </source>
</evidence>
<dbReference type="PROSITE" id="PS50930">
    <property type="entry name" value="HTH_LYTTR"/>
    <property type="match status" value="1"/>
</dbReference>
<keyword evidence="1" id="KW-1133">Transmembrane helix</keyword>
<name>A0A8J7MNS2_9RHOB</name>
<dbReference type="Pfam" id="PF04397">
    <property type="entry name" value="LytTR"/>
    <property type="match status" value="1"/>
</dbReference>
<dbReference type="AlphaFoldDB" id="A0A8J7MNS2"/>
<dbReference type="SMART" id="SM00850">
    <property type="entry name" value="LytTR"/>
    <property type="match status" value="1"/>
</dbReference>
<sequence length="269" mass="28793">MAGFLAELKSDLQSKTPYIIWVICSGVFATTGPFGTYTTVSLLGRLVYWLPVLAICVGLATVVRAFVCGGLGLKDSVFGFVLTTVLICLVLCPPFYLAARLVFLDRRTSTPGLTEIILLVGSISMGMILLRQSVQPVAGDDSPAPKGDATSLLHELRLLRRLGSDLQGDLWSITVNNHHVEVVTSAGSASLLMRLGDAILEAEPIEGDQVHRSHWVAWAAVEGADRDGARLFLRMKGGQRIPVSRANRAKVEERLGLAPSAEAVVSSAA</sequence>
<evidence type="ECO:0000259" key="2">
    <source>
        <dbReference type="PROSITE" id="PS50930"/>
    </source>
</evidence>
<organism evidence="3 4">
    <name type="scientific">Fuscibacter oryzae</name>
    <dbReference type="NCBI Taxonomy" id="2803939"/>
    <lineage>
        <taxon>Bacteria</taxon>
        <taxon>Pseudomonadati</taxon>
        <taxon>Pseudomonadota</taxon>
        <taxon>Alphaproteobacteria</taxon>
        <taxon>Rhodobacterales</taxon>
        <taxon>Paracoccaceae</taxon>
        <taxon>Fuscibacter</taxon>
    </lineage>
</organism>
<dbReference type="EMBL" id="JAESVP010000002">
    <property type="protein sequence ID" value="MBL4927206.1"/>
    <property type="molecule type" value="Genomic_DNA"/>
</dbReference>